<dbReference type="Pfam" id="PF04940">
    <property type="entry name" value="BLUF"/>
    <property type="match status" value="1"/>
</dbReference>
<reference evidence="2 3" key="1">
    <citation type="journal article" date="2014" name="Int. J. Syst. Evol. Microbiol.">
        <title>Complete genome sequence of Corynebacterium casei LMG S-19264T (=DSM 44701T), isolated from a smear-ripened cheese.</title>
        <authorList>
            <consortium name="US DOE Joint Genome Institute (JGI-PGF)"/>
            <person name="Walter F."/>
            <person name="Albersmeier A."/>
            <person name="Kalinowski J."/>
            <person name="Ruckert C."/>
        </authorList>
    </citation>
    <scope>NUCLEOTIDE SEQUENCE [LARGE SCALE GENOMIC DNA]</scope>
    <source>
        <strain evidence="2 3">KCTC 23968</strain>
    </source>
</reference>
<feature type="domain" description="BLUF" evidence="1">
    <location>
        <begin position="13"/>
        <end position="104"/>
    </location>
</feature>
<dbReference type="GO" id="GO:0071949">
    <property type="term" value="F:FAD binding"/>
    <property type="evidence" value="ECO:0007669"/>
    <property type="project" value="InterPro"/>
</dbReference>
<evidence type="ECO:0000313" key="2">
    <source>
        <dbReference type="EMBL" id="GGX56903.1"/>
    </source>
</evidence>
<dbReference type="Gene3D" id="3.30.70.100">
    <property type="match status" value="1"/>
</dbReference>
<dbReference type="SUPFAM" id="SSF54975">
    <property type="entry name" value="Acylphosphatase/BLUF domain-like"/>
    <property type="match status" value="1"/>
</dbReference>
<dbReference type="GO" id="GO:0009882">
    <property type="term" value="F:blue light photoreceptor activity"/>
    <property type="evidence" value="ECO:0007669"/>
    <property type="project" value="InterPro"/>
</dbReference>
<dbReference type="AlphaFoldDB" id="A0A918KAE3"/>
<proteinExistence type="predicted"/>
<evidence type="ECO:0000259" key="1">
    <source>
        <dbReference type="PROSITE" id="PS50925"/>
    </source>
</evidence>
<sequence length="152" mass="17142">MKPSSVRASRMALVQYIYTSILMTELSAQNAFDTSTMSTKICEQFGITGRVFANRQKALAITEGPEEIIAKYFQSVNRDPLAQKILLHVQRPIQTREFNDYSVWLNLGQAFEFSRSVRKLTAASLESAWPDNLSAKVRIMADAYLDPEMLAA</sequence>
<name>A0A918KAE3_9PROT</name>
<dbReference type="InterPro" id="IPR036046">
    <property type="entry name" value="Acylphosphatase-like_dom_sf"/>
</dbReference>
<dbReference type="InterPro" id="IPR007024">
    <property type="entry name" value="BLUF_domain"/>
</dbReference>
<organism evidence="2 3">
    <name type="scientific">Litorimonas cladophorae</name>
    <dbReference type="NCBI Taxonomy" id="1220491"/>
    <lineage>
        <taxon>Bacteria</taxon>
        <taxon>Pseudomonadati</taxon>
        <taxon>Pseudomonadota</taxon>
        <taxon>Alphaproteobacteria</taxon>
        <taxon>Maricaulales</taxon>
        <taxon>Robiginitomaculaceae</taxon>
    </lineage>
</organism>
<accession>A0A918KAE3</accession>
<dbReference type="EMBL" id="BMYV01000001">
    <property type="protein sequence ID" value="GGX56903.1"/>
    <property type="molecule type" value="Genomic_DNA"/>
</dbReference>
<comment type="caution">
    <text evidence="2">The sequence shown here is derived from an EMBL/GenBank/DDBJ whole genome shotgun (WGS) entry which is preliminary data.</text>
</comment>
<keyword evidence="3" id="KW-1185">Reference proteome</keyword>
<gene>
    <name evidence="2" type="ORF">GCM10011309_02220</name>
</gene>
<protein>
    <recommendedName>
        <fullName evidence="1">BLUF domain-containing protein</fullName>
    </recommendedName>
</protein>
<dbReference type="Proteomes" id="UP000600865">
    <property type="component" value="Unassembled WGS sequence"/>
</dbReference>
<dbReference type="PROSITE" id="PS50925">
    <property type="entry name" value="BLUF"/>
    <property type="match status" value="1"/>
</dbReference>
<evidence type="ECO:0000313" key="3">
    <source>
        <dbReference type="Proteomes" id="UP000600865"/>
    </source>
</evidence>